<protein>
    <submittedName>
        <fullName evidence="2">Uncharacterized protein</fullName>
    </submittedName>
</protein>
<accession>A0A6C0EID9</accession>
<feature type="compositionally biased region" description="Basic and acidic residues" evidence="1">
    <location>
        <begin position="824"/>
        <end position="845"/>
    </location>
</feature>
<feature type="region of interest" description="Disordered" evidence="1">
    <location>
        <begin position="641"/>
        <end position="660"/>
    </location>
</feature>
<sequence length="1504" mass="178957">MTDNIYKVFIYDKDRNKYNIYVFIGNMELSKLKKIEDDFKHEPRQQQFSDIIFSENDYDYMESDFSNVRFINESIYNSNSWEEIAYKIAKINDMYSYQELYLYGETKVDFDYDNIVEYLTYEGYVSKERLLYFLDNCNVDKGFIESLIKHEKTLFQYFDLKEMKLLDNINSVKQPLGIQFKPEHRFQYFHDPHNYEKNVFDYISEFTPIFPLFQYLLASTNIFCIPFHASFTNTTKKIVELYFPMLKDENIGSETFTSIRKKLKEENAELENSFHSKDIMHYFFHSSYGSKEPKIENMKIILVPEKKMYISLETLFKILPTNDEKQVFLTKYNPGMKEEKLFKIATNKYKEPILRRVYLQKIQTEMASAKKRYVGIYCEYELNKHKYPMIIEIYETGHVQISLNNERLLEDKRFDNKGKKIEIHDFENMLKETYNDNIGYINKYFDHSGVSLPIFHTFFSQFVMIDNMKLIYKETIRDDTRIMKNLIQIDNALSSYFQIIEQTSQYTKFYIIPMFRLKNPKKIIATFELVDTKKRGYELKVENITHIGMIEYMQYYLFSLLKIAESPNKLIEQIKSGNIHLPKREIEIIADEEKESDGTGEGFLLEDDKSEVEDLFDIQSNHSRSRTSSFASEKGFDFGNDDDDDDAFGNSDDSFLGGERNLMQKRMEERDPYLFKSDKKEGLVYSRFCPSSAQRQPVSLTEDEMKNVDKSAFTKALHYGSDPEHMNYYICPRYWCEEKNIPLRPDDVKMENGKLISEKCRKTDNSYSEIVEFNNSRYHSNKEGKYEYTYPSVSKKSCIPCCFKKDQNDVINPRCIADGSDENSNDKTSQEKPKSEEIKEKTDEKNVKQKYNYIQQHNKFPLEPQKWGYLPLNIQAMMDAEGVKCEEKFCMLRFGVKKDINSFLSALGSVLYLEHNDNDLKLGNIPQYDVKHVRLKLLDALNMDRFVSLQNGNLIQIFGKTIKQQTITEIIKKTITYKNIYKLNKTLFYLMLDAYNNFKHFIKTNSSLDYFYLYDLICEPNLELFKEGVNIIILETENMDVTNNFNFICPTNFYKTSIFERTRKNIVFMKHGNYYEPIFSNSAQNEIIHSFNFFNKNLHTLFVKFEALQNDRQQYCGVRSFDEMKYIYKENTLEYVANILNKYGFEIMKQVIYYNGRISGVVCKYMYKDQTYESYIPCKLSNIVNYLPSVYISECEFHDFTTTYNNLKYIYNVTRNKIPCEPIEQIVDKKLVFGIKTIGNLLVPLKIPEQITNKDFPYGENNYFIPYQNNMLHIDELLVDKINEKTETPSELEHLGSISKHYETFKTGLRNILHKDKYKHISYEYKSILMDYELDEKDKIVHLQELFEKLYNYENKKYDSNMMIKLISEIVTNYRVQHYISVDDQYLFMNNHRSKKNEILISQNMIGNKDIYNDDELYKYVEHKEQSYDYVLPDSKALYDINEHFDNIKKFEHVSPLKKMSIRTNKLQFESINESNGEEPPHVKPKRCPKGTKWDKKMQKCAPK</sequence>
<feature type="region of interest" description="Disordered" evidence="1">
    <location>
        <begin position="1471"/>
        <end position="1504"/>
    </location>
</feature>
<reference evidence="2" key="1">
    <citation type="journal article" date="2020" name="Nature">
        <title>Giant virus diversity and host interactions through global metagenomics.</title>
        <authorList>
            <person name="Schulz F."/>
            <person name="Roux S."/>
            <person name="Paez-Espino D."/>
            <person name="Jungbluth S."/>
            <person name="Walsh D.A."/>
            <person name="Denef V.J."/>
            <person name="McMahon K.D."/>
            <person name="Konstantinidis K.T."/>
            <person name="Eloe-Fadrosh E.A."/>
            <person name="Kyrpides N.C."/>
            <person name="Woyke T."/>
        </authorList>
    </citation>
    <scope>NUCLEOTIDE SEQUENCE</scope>
    <source>
        <strain evidence="2">GVMAG-M-3300001348-25</strain>
    </source>
</reference>
<evidence type="ECO:0000256" key="1">
    <source>
        <dbReference type="SAM" id="MobiDB-lite"/>
    </source>
</evidence>
<proteinExistence type="predicted"/>
<feature type="region of interest" description="Disordered" evidence="1">
    <location>
        <begin position="814"/>
        <end position="845"/>
    </location>
</feature>
<organism evidence="2">
    <name type="scientific">viral metagenome</name>
    <dbReference type="NCBI Taxonomy" id="1070528"/>
    <lineage>
        <taxon>unclassified sequences</taxon>
        <taxon>metagenomes</taxon>
        <taxon>organismal metagenomes</taxon>
    </lineage>
</organism>
<evidence type="ECO:0000313" key="2">
    <source>
        <dbReference type="EMBL" id="QHT28401.1"/>
    </source>
</evidence>
<name>A0A6C0EID9_9ZZZZ</name>
<dbReference type="EMBL" id="MN738856">
    <property type="protein sequence ID" value="QHT28401.1"/>
    <property type="molecule type" value="Genomic_DNA"/>
</dbReference>